<dbReference type="Proteomes" id="UP000016568">
    <property type="component" value="Unassembled WGS sequence"/>
</dbReference>
<dbReference type="KEGG" id="ntd:EGO55_13590"/>
<dbReference type="InterPro" id="IPR029069">
    <property type="entry name" value="HotDog_dom_sf"/>
</dbReference>
<dbReference type="AlphaFoldDB" id="U2YLK4"/>
<dbReference type="Pfam" id="PF13452">
    <property type="entry name" value="FAS1_DH_region"/>
    <property type="match status" value="1"/>
</dbReference>
<dbReference type="EMBL" id="BASZ01000005">
    <property type="protein sequence ID" value="GAD49545.1"/>
    <property type="molecule type" value="Genomic_DNA"/>
</dbReference>
<keyword evidence="3" id="KW-1185">Reference proteome</keyword>
<gene>
    <name evidence="2" type="ORF">NT2_05_04660</name>
</gene>
<reference evidence="2 3" key="1">
    <citation type="submission" date="2013-09" db="EMBL/GenBank/DDBJ databases">
        <title>Whole genome shotgun sequence of Novosphingobium tardaugens NBRC 16725.</title>
        <authorList>
            <person name="Isaki S."/>
            <person name="Hosoyama A."/>
            <person name="Tsuchikane K."/>
            <person name="Katsumata H."/>
            <person name="Ando Y."/>
            <person name="Yamazaki S."/>
            <person name="Fujita N."/>
        </authorList>
    </citation>
    <scope>NUCLEOTIDE SEQUENCE [LARGE SCALE GENOMIC DNA]</scope>
    <source>
        <strain evidence="2 3">NBRC 16725</strain>
    </source>
</reference>
<dbReference type="SUPFAM" id="SSF54637">
    <property type="entry name" value="Thioesterase/thiol ester dehydrase-isomerase"/>
    <property type="match status" value="1"/>
</dbReference>
<feature type="domain" description="FAS1-like dehydratase" evidence="1">
    <location>
        <begin position="17"/>
        <end position="143"/>
    </location>
</feature>
<evidence type="ECO:0000313" key="3">
    <source>
        <dbReference type="Proteomes" id="UP000016568"/>
    </source>
</evidence>
<comment type="caution">
    <text evidence="2">The sequence shown here is derived from an EMBL/GenBank/DDBJ whole genome shotgun (WGS) entry which is preliminary data.</text>
</comment>
<organism evidence="2 3">
    <name type="scientific">Caenibius tardaugens NBRC 16725</name>
    <dbReference type="NCBI Taxonomy" id="1219035"/>
    <lineage>
        <taxon>Bacteria</taxon>
        <taxon>Pseudomonadati</taxon>
        <taxon>Pseudomonadota</taxon>
        <taxon>Alphaproteobacteria</taxon>
        <taxon>Sphingomonadales</taxon>
        <taxon>Erythrobacteraceae</taxon>
        <taxon>Caenibius</taxon>
    </lineage>
</organism>
<proteinExistence type="predicted"/>
<dbReference type="Gene3D" id="3.10.129.10">
    <property type="entry name" value="Hotdog Thioesterase"/>
    <property type="match status" value="1"/>
</dbReference>
<protein>
    <recommendedName>
        <fullName evidence="1">FAS1-like dehydratase domain-containing protein</fullName>
    </recommendedName>
</protein>
<dbReference type="eggNOG" id="ENOG50345SR">
    <property type="taxonomic scope" value="Bacteria"/>
</dbReference>
<name>U2YLK4_9SPHN</name>
<evidence type="ECO:0000259" key="1">
    <source>
        <dbReference type="Pfam" id="PF13452"/>
    </source>
</evidence>
<evidence type="ECO:0000313" key="2">
    <source>
        <dbReference type="EMBL" id="GAD49545.1"/>
    </source>
</evidence>
<accession>U2YLK4</accession>
<dbReference type="OrthoDB" id="4350329at2"/>
<dbReference type="RefSeq" id="WP_021690451.1">
    <property type="nucleotide sequence ID" value="NZ_BASZ01000005.1"/>
</dbReference>
<sequence length="167" mass="17894">MNGVPADVLALIGQPQFAQVSDGMVEAGAIRLFAAAVQDATPAYWADDPAQVVAPPALLSAWNRPVTWNPDGNIGTTGLALHHLIKDKLGLPRAIVTEMESEIAAPIRPGMKVRSEQILVELGEPSTTRLGDGRYWTIRVEYRDHADGVLLGAETLRLFGYGEVGLA</sequence>
<dbReference type="InterPro" id="IPR039569">
    <property type="entry name" value="FAS1-like_DH_region"/>
</dbReference>